<protein>
    <submittedName>
        <fullName evidence="3">CocE/NonD family hydrolase</fullName>
    </submittedName>
</protein>
<keyword evidence="1 3" id="KW-0378">Hydrolase</keyword>
<dbReference type="Proteomes" id="UP001332192">
    <property type="component" value="Chromosome"/>
</dbReference>
<dbReference type="GO" id="GO:0016787">
    <property type="term" value="F:hydrolase activity"/>
    <property type="evidence" value="ECO:0007669"/>
    <property type="project" value="UniProtKB-KW"/>
</dbReference>
<dbReference type="InterPro" id="IPR013736">
    <property type="entry name" value="Xaa-Pro_dipept_C"/>
</dbReference>
<evidence type="ECO:0000313" key="4">
    <source>
        <dbReference type="Proteomes" id="UP001332192"/>
    </source>
</evidence>
<dbReference type="RefSeq" id="WP_324718052.1">
    <property type="nucleotide sequence ID" value="NZ_CP141615.1"/>
</dbReference>
<evidence type="ECO:0000259" key="2">
    <source>
        <dbReference type="SMART" id="SM00939"/>
    </source>
</evidence>
<dbReference type="Gene3D" id="2.60.120.260">
    <property type="entry name" value="Galactose-binding domain-like"/>
    <property type="match status" value="1"/>
</dbReference>
<dbReference type="Gene3D" id="1.10.3020.10">
    <property type="entry name" value="alpha-amino acid ester hydrolase ( Helical cap domain)"/>
    <property type="match status" value="1"/>
</dbReference>
<dbReference type="Gene3D" id="3.40.50.1820">
    <property type="entry name" value="alpha/beta hydrolase"/>
    <property type="match status" value="1"/>
</dbReference>
<dbReference type="PANTHER" id="PTHR43056:SF10">
    <property type="entry name" value="COCE_NOND FAMILY, PUTATIVE (AFU_ORTHOLOGUE AFUA_7G00600)-RELATED"/>
    <property type="match status" value="1"/>
</dbReference>
<evidence type="ECO:0000313" key="3">
    <source>
        <dbReference type="EMBL" id="WRP18780.1"/>
    </source>
</evidence>
<dbReference type="SMART" id="SM00939">
    <property type="entry name" value="PepX_C"/>
    <property type="match status" value="1"/>
</dbReference>
<dbReference type="SUPFAM" id="SSF49785">
    <property type="entry name" value="Galactose-binding domain-like"/>
    <property type="match status" value="1"/>
</dbReference>
<dbReference type="InterPro" id="IPR050585">
    <property type="entry name" value="Xaa-Pro_dipeptidyl-ppase/CocE"/>
</dbReference>
<keyword evidence="4" id="KW-1185">Reference proteome</keyword>
<dbReference type="InterPro" id="IPR005674">
    <property type="entry name" value="CocE/Ser_esterase"/>
</dbReference>
<feature type="domain" description="Xaa-Pro dipeptidyl-peptidase C-terminal" evidence="2">
    <location>
        <begin position="323"/>
        <end position="573"/>
    </location>
</feature>
<reference evidence="3 4" key="1">
    <citation type="journal article" date="2024" name="Front. Microbiol.">
        <title>Novel thermophilic genera Geochorda gen. nov. and Carboxydochorda gen. nov. from the deep terrestrial subsurface reveal the ecophysiological diversity in the class Limnochordia.</title>
        <authorList>
            <person name="Karnachuk O.V."/>
            <person name="Lukina A.P."/>
            <person name="Avakyan M.R."/>
            <person name="Kadnikov V.V."/>
            <person name="Begmatov S."/>
            <person name="Beletsky A.V."/>
            <person name="Vlasova K.G."/>
            <person name="Novikov A.A."/>
            <person name="Shcherbakova V.A."/>
            <person name="Mardanov A.V."/>
            <person name="Ravin N.V."/>
        </authorList>
    </citation>
    <scope>NUCLEOTIDE SEQUENCE [LARGE SCALE GENOMIC DNA]</scope>
    <source>
        <strain evidence="3 4">L945</strain>
    </source>
</reference>
<evidence type="ECO:0000256" key="1">
    <source>
        <dbReference type="ARBA" id="ARBA00022801"/>
    </source>
</evidence>
<dbReference type="PANTHER" id="PTHR43056">
    <property type="entry name" value="PEPTIDASE S9 PROLYL OLIGOPEPTIDASE"/>
    <property type="match status" value="1"/>
</dbReference>
<dbReference type="NCBIfam" id="TIGR00976">
    <property type="entry name" value="CocE_NonD"/>
    <property type="match status" value="1"/>
</dbReference>
<dbReference type="Pfam" id="PF02129">
    <property type="entry name" value="Peptidase_S15"/>
    <property type="match status" value="1"/>
</dbReference>
<name>A0ABZ1C1R6_9FIRM</name>
<accession>A0ABZ1C1R6</accession>
<gene>
    <name evidence="3" type="ORF">U7230_07255</name>
</gene>
<dbReference type="SUPFAM" id="SSF53474">
    <property type="entry name" value="alpha/beta-Hydrolases"/>
    <property type="match status" value="1"/>
</dbReference>
<proteinExistence type="predicted"/>
<dbReference type="InterPro" id="IPR000383">
    <property type="entry name" value="Xaa-Pro-like_dom"/>
</dbReference>
<dbReference type="InterPro" id="IPR008979">
    <property type="entry name" value="Galactose-bd-like_sf"/>
</dbReference>
<dbReference type="Pfam" id="PF08530">
    <property type="entry name" value="PepX_C"/>
    <property type="match status" value="1"/>
</dbReference>
<sequence>MMGVTMSDRRPEYEVRVEYDVRVPMRDGITLSADVYRPAGPAPATATAGETGDAGAAANRFPAILLRTPYLKVSKEQHELATYFASRGYAVVWMDVRGRGDSEGVFVPYRHDGVDGYDAIEWVAAQPWCDGNVGTLGGSYLGRIQWLTALLRPPHLKCMVVLVTPSDPFVEVPTGVPSPMHLCWAHMTSGRVMQNVDSVDWMKVYRHLPLATMDEQALGRTIPSWREDLAHPTLDAYWQPLRYQHRFHDIDVPVLHISGWYDDEQIGTPLNFAGMTRHARTERARRSQKLLMGPWGHQVNRTSRLGDVDFGPSAVIDLRAYQLRWLDYWLKGIDTGIMDEPPVRIFVMGANTWRDEGEWPLARTVWTRYYLRSGGHANSRFGDGLLSPVLPGPGEPPDHYDYDPAHPVPFITEPTSSQIGGPDDYSAIERRDDVLVYTTPPLEEDLEVTGPVSVELYASSSARDTDFTAKLLDVWPHGFAQRLCDGIVRARYREGMERQVFMEPGQVYRFTIDLWNTSIVFRKGHRIRLEIASSAFPKYDRNLNTGGDMVTETEGVVAHQTVYHDAARPSCVILPVIPRTGDGP</sequence>
<dbReference type="InterPro" id="IPR029058">
    <property type="entry name" value="AB_hydrolase_fold"/>
</dbReference>
<dbReference type="EMBL" id="CP141615">
    <property type="protein sequence ID" value="WRP18780.1"/>
    <property type="molecule type" value="Genomic_DNA"/>
</dbReference>
<organism evidence="3 4">
    <name type="scientific">Carboxydichorda subterranea</name>
    <dbReference type="NCBI Taxonomy" id="3109565"/>
    <lineage>
        <taxon>Bacteria</taxon>
        <taxon>Bacillati</taxon>
        <taxon>Bacillota</taxon>
        <taxon>Limnochordia</taxon>
        <taxon>Limnochordales</taxon>
        <taxon>Geochordaceae</taxon>
        <taxon>Carboxydichorda</taxon>
    </lineage>
</organism>